<dbReference type="CDD" id="cd05014">
    <property type="entry name" value="SIS_Kpsf"/>
    <property type="match status" value="1"/>
</dbReference>
<dbReference type="SUPFAM" id="SSF54631">
    <property type="entry name" value="CBS-domain pair"/>
    <property type="match status" value="1"/>
</dbReference>
<dbReference type="InterPro" id="IPR000644">
    <property type="entry name" value="CBS_dom"/>
</dbReference>
<keyword evidence="8" id="KW-1185">Reference proteome</keyword>
<dbReference type="OrthoDB" id="1872003at2759"/>
<proteinExistence type="inferred from homology"/>
<comment type="similarity">
    <text evidence="1">Belongs to the SIS family. GutQ/KpsF subfamily.</text>
</comment>
<evidence type="ECO:0000313" key="7">
    <source>
        <dbReference type="EMBL" id="CAG8657001.1"/>
    </source>
</evidence>
<feature type="domain" description="CBS" evidence="5">
    <location>
        <begin position="298"/>
        <end position="354"/>
    </location>
</feature>
<protein>
    <submittedName>
        <fullName evidence="7">2753_t:CDS:1</fullName>
    </submittedName>
</protein>
<evidence type="ECO:0000256" key="1">
    <source>
        <dbReference type="ARBA" id="ARBA00008165"/>
    </source>
</evidence>
<sequence>MTNDEIVKEAARIIKQQGLALLDCAERLQRGGENADSYHKAIYHLFRVCDQGGKIVVTGVGKSGKVGEKLVATLQSTGSCAVFLHPTEALHGDLGIVQPGDAVIAISYSGNTDELIRILPSLRSRGVTIIGLCGNKHSRLVKESDAWLDGYVKNESCAYIPAPTTSTTLAMAVGDSVAVTLMQLRGFTPQHFALNHPGGALGRKLLLKVKDVMYNMADVLKVTTSTPIDQVLGEYIRFKCGTMLILDDNEDVKNTNSGIIDDNNNNRKIIGIITKEVIRSALLQSRARLFQLVAADLMTTDIVTCFPDDMACEAKRLMEERGGNGEGSLGALPVIDKTNRLKGVVLLEDLAELL</sequence>
<comment type="caution">
    <text evidence="7">The sequence shown here is derived from an EMBL/GenBank/DDBJ whole genome shotgun (WGS) entry which is preliminary data.</text>
</comment>
<dbReference type="InterPro" id="IPR035474">
    <property type="entry name" value="SIS_Kpsf"/>
</dbReference>
<evidence type="ECO:0000256" key="2">
    <source>
        <dbReference type="ARBA" id="ARBA00022737"/>
    </source>
</evidence>
<feature type="domain" description="SIS" evidence="6">
    <location>
        <begin position="45"/>
        <end position="187"/>
    </location>
</feature>
<dbReference type="PROSITE" id="PS51464">
    <property type="entry name" value="SIS"/>
    <property type="match status" value="1"/>
</dbReference>
<dbReference type="GO" id="GO:0005975">
    <property type="term" value="P:carbohydrate metabolic process"/>
    <property type="evidence" value="ECO:0007669"/>
    <property type="project" value="InterPro"/>
</dbReference>
<dbReference type="NCBIfam" id="TIGR00393">
    <property type="entry name" value="kpsF"/>
    <property type="match status" value="1"/>
</dbReference>
<organism evidence="7 8">
    <name type="scientific">Ambispora leptoticha</name>
    <dbReference type="NCBI Taxonomy" id="144679"/>
    <lineage>
        <taxon>Eukaryota</taxon>
        <taxon>Fungi</taxon>
        <taxon>Fungi incertae sedis</taxon>
        <taxon>Mucoromycota</taxon>
        <taxon>Glomeromycotina</taxon>
        <taxon>Glomeromycetes</taxon>
        <taxon>Archaeosporales</taxon>
        <taxon>Ambisporaceae</taxon>
        <taxon>Ambispora</taxon>
    </lineage>
</organism>
<keyword evidence="2" id="KW-0677">Repeat</keyword>
<name>A0A9N9H4Y0_9GLOM</name>
<dbReference type="GO" id="GO:1901135">
    <property type="term" value="P:carbohydrate derivative metabolic process"/>
    <property type="evidence" value="ECO:0007669"/>
    <property type="project" value="InterPro"/>
</dbReference>
<evidence type="ECO:0000313" key="8">
    <source>
        <dbReference type="Proteomes" id="UP000789508"/>
    </source>
</evidence>
<accession>A0A9N9H4Y0</accession>
<dbReference type="InterPro" id="IPR004800">
    <property type="entry name" value="KdsD/KpsF-type"/>
</dbReference>
<dbReference type="AlphaFoldDB" id="A0A9N9H4Y0"/>
<gene>
    <name evidence="7" type="ORF">ALEPTO_LOCUS10200</name>
</gene>
<dbReference type="GO" id="GO:0016853">
    <property type="term" value="F:isomerase activity"/>
    <property type="evidence" value="ECO:0007669"/>
    <property type="project" value="InterPro"/>
</dbReference>
<dbReference type="InterPro" id="IPR046348">
    <property type="entry name" value="SIS_dom_sf"/>
</dbReference>
<dbReference type="InterPro" id="IPR001347">
    <property type="entry name" value="SIS_dom"/>
</dbReference>
<dbReference type="EMBL" id="CAJVPS010010299">
    <property type="protein sequence ID" value="CAG8657001.1"/>
    <property type="molecule type" value="Genomic_DNA"/>
</dbReference>
<evidence type="ECO:0000259" key="5">
    <source>
        <dbReference type="PROSITE" id="PS51371"/>
    </source>
</evidence>
<dbReference type="Pfam" id="PF01380">
    <property type="entry name" value="SIS"/>
    <property type="match status" value="1"/>
</dbReference>
<dbReference type="Proteomes" id="UP000789508">
    <property type="component" value="Unassembled WGS sequence"/>
</dbReference>
<dbReference type="SUPFAM" id="SSF53697">
    <property type="entry name" value="SIS domain"/>
    <property type="match status" value="1"/>
</dbReference>
<dbReference type="PANTHER" id="PTHR38418">
    <property type="entry name" value="SUGAR ISOMERASE, KPSF/GUTQ (AFU_ORTHOLOGUE AFUA_6G08860)"/>
    <property type="match status" value="1"/>
</dbReference>
<dbReference type="Gene3D" id="3.10.580.10">
    <property type="entry name" value="CBS-domain"/>
    <property type="match status" value="1"/>
</dbReference>
<keyword evidence="3 4" id="KW-0129">CBS domain</keyword>
<dbReference type="PROSITE" id="PS51371">
    <property type="entry name" value="CBS"/>
    <property type="match status" value="1"/>
</dbReference>
<dbReference type="PANTHER" id="PTHR38418:SF2">
    <property type="entry name" value="SUGAR ISOMERASE, KPSF_GUTQ (AFU_ORTHOLOGUE AFUA_6G08860)"/>
    <property type="match status" value="1"/>
</dbReference>
<dbReference type="Gene3D" id="3.40.50.10490">
    <property type="entry name" value="Glucose-6-phosphate isomerase like protein, domain 1"/>
    <property type="match status" value="1"/>
</dbReference>
<dbReference type="InterPro" id="IPR046342">
    <property type="entry name" value="CBS_dom_sf"/>
</dbReference>
<dbReference type="Pfam" id="PF00571">
    <property type="entry name" value="CBS"/>
    <property type="match status" value="1"/>
</dbReference>
<evidence type="ECO:0000256" key="4">
    <source>
        <dbReference type="PROSITE-ProRule" id="PRU00703"/>
    </source>
</evidence>
<dbReference type="GO" id="GO:0097367">
    <property type="term" value="F:carbohydrate derivative binding"/>
    <property type="evidence" value="ECO:0007669"/>
    <property type="project" value="InterPro"/>
</dbReference>
<evidence type="ECO:0000256" key="3">
    <source>
        <dbReference type="ARBA" id="ARBA00023122"/>
    </source>
</evidence>
<evidence type="ECO:0000259" key="6">
    <source>
        <dbReference type="PROSITE" id="PS51464"/>
    </source>
</evidence>
<reference evidence="7" key="1">
    <citation type="submission" date="2021-06" db="EMBL/GenBank/DDBJ databases">
        <authorList>
            <person name="Kallberg Y."/>
            <person name="Tangrot J."/>
            <person name="Rosling A."/>
        </authorList>
    </citation>
    <scope>NUCLEOTIDE SEQUENCE</scope>
    <source>
        <strain evidence="7">FL130A</strain>
    </source>
</reference>